<dbReference type="Pfam" id="PF09661">
    <property type="entry name" value="DUF2398"/>
    <property type="match status" value="1"/>
</dbReference>
<keyword evidence="2" id="KW-1185">Reference proteome</keyword>
<sequence>MEQDKKGFDDKAKDALELLFERFWILREDEPLVYQLIREREHVLRRYITEKFNYRLIVHRHFIKLEKIPVEPESWMGIQAFHSQRDYALFCCLLAFLERKSVDEQFLLSELCEDLRAEYPSHITLDWTNYEHRKSLIRVLHVASEFKIIRTVDGEIAGFVQNEAQEVLYEVPVISRYFMRSYPKDLFKYNSIEEILNQEYSRESAEYRRHRVYRKLFLSPVTYRSSPDDSDFLYLRNYRNRIREDIEEHTDYQFELYKNAAMLSVKENSALQTIFPDAKAISDVVLQFAYLLKEKLESFSINEMGMIRFSYSDFEYLTMEVSDHYQAGWSKALRDASIKQLTNGLLDVLIEWKMASLEEETGMILLMPLLGRTVGKYPKDFKGGENRDA</sequence>
<proteinExistence type="predicted"/>
<reference evidence="1 2" key="1">
    <citation type="submission" date="2021-05" db="EMBL/GenBank/DDBJ databases">
        <title>Novel Bacillus species.</title>
        <authorList>
            <person name="Liu G."/>
        </authorList>
    </citation>
    <scope>NUCLEOTIDE SEQUENCE [LARGE SCALE GENOMIC DNA]</scope>
    <source>
        <strain evidence="1 2">FJAT-49705</strain>
    </source>
</reference>
<dbReference type="NCBIfam" id="TIGR02678">
    <property type="entry name" value="TIGR02678 family protein"/>
    <property type="match status" value="1"/>
</dbReference>
<name>A0ABS5NY03_9BACI</name>
<evidence type="ECO:0000313" key="2">
    <source>
        <dbReference type="Proteomes" id="UP000681027"/>
    </source>
</evidence>
<protein>
    <submittedName>
        <fullName evidence="1">TIGR02678 family protein</fullName>
    </submittedName>
</protein>
<dbReference type="RefSeq" id="WP_213103679.1">
    <property type="nucleotide sequence ID" value="NZ_JAGYPM010000004.1"/>
</dbReference>
<evidence type="ECO:0000313" key="1">
    <source>
        <dbReference type="EMBL" id="MBS4192248.1"/>
    </source>
</evidence>
<dbReference type="EMBL" id="JAGYPM010000004">
    <property type="protein sequence ID" value="MBS4192248.1"/>
    <property type="molecule type" value="Genomic_DNA"/>
</dbReference>
<organism evidence="1 2">
    <name type="scientific">Cytobacillus citreus</name>
    <dbReference type="NCBI Taxonomy" id="2833586"/>
    <lineage>
        <taxon>Bacteria</taxon>
        <taxon>Bacillati</taxon>
        <taxon>Bacillota</taxon>
        <taxon>Bacilli</taxon>
        <taxon>Bacillales</taxon>
        <taxon>Bacillaceae</taxon>
        <taxon>Cytobacillus</taxon>
    </lineage>
</organism>
<gene>
    <name evidence="1" type="ORF">KHA94_18960</name>
</gene>
<comment type="caution">
    <text evidence="1">The sequence shown here is derived from an EMBL/GenBank/DDBJ whole genome shotgun (WGS) entry which is preliminary data.</text>
</comment>
<accession>A0ABS5NY03</accession>
<dbReference type="InterPro" id="IPR013494">
    <property type="entry name" value="CHP02678"/>
</dbReference>
<dbReference type="Proteomes" id="UP000681027">
    <property type="component" value="Unassembled WGS sequence"/>
</dbReference>